<name>A0ABU5JN78_9ACTN</name>
<organism evidence="1 2">
    <name type="scientific">Micromonospora sicca</name>
    <dbReference type="NCBI Taxonomy" id="2202420"/>
    <lineage>
        <taxon>Bacteria</taxon>
        <taxon>Bacillati</taxon>
        <taxon>Actinomycetota</taxon>
        <taxon>Actinomycetes</taxon>
        <taxon>Micromonosporales</taxon>
        <taxon>Micromonosporaceae</taxon>
        <taxon>Micromonospora</taxon>
    </lineage>
</organism>
<sequence length="210" mass="22814">MPDRMWSLAEFRFDEAIEAAEVYLDSGTGLELMARDEAIAFAHERGANLVASGPPAGEAAPSCDVAKVSLPLRWERVPLDEPAADERLWFEAPCGRRDVLVGNGHTFVGRMAAWCPHEGVGYNVSRAEMGAMSEEARYFVAGFLAGNEPGYPAEADGETDEADLAAWRAATARFRRTGSWYGRWGTCQVCGCVLLPDTADDRCHEHSSAG</sequence>
<dbReference type="RefSeq" id="WP_322443529.1">
    <property type="nucleotide sequence ID" value="NZ_JAXOTQ010000058.1"/>
</dbReference>
<dbReference type="Proteomes" id="UP001290101">
    <property type="component" value="Unassembled WGS sequence"/>
</dbReference>
<evidence type="ECO:0000313" key="2">
    <source>
        <dbReference type="Proteomes" id="UP001290101"/>
    </source>
</evidence>
<accession>A0ABU5JN78</accession>
<evidence type="ECO:0000313" key="1">
    <source>
        <dbReference type="EMBL" id="MDZ5494011.1"/>
    </source>
</evidence>
<comment type="caution">
    <text evidence="1">The sequence shown here is derived from an EMBL/GenBank/DDBJ whole genome shotgun (WGS) entry which is preliminary data.</text>
</comment>
<gene>
    <name evidence="1" type="ORF">U2F25_31925</name>
</gene>
<keyword evidence="2" id="KW-1185">Reference proteome</keyword>
<reference evidence="1 2" key="1">
    <citation type="submission" date="2023-12" db="EMBL/GenBank/DDBJ databases">
        <title>Micromonospora sp. nov., isolated from Atacama Desert.</title>
        <authorList>
            <person name="Carro L."/>
            <person name="Golinska P."/>
            <person name="Klenk H.-P."/>
            <person name="Goodfellow M."/>
        </authorList>
    </citation>
    <scope>NUCLEOTIDE SEQUENCE [LARGE SCALE GENOMIC DNA]</scope>
    <source>
        <strain evidence="1 2">4G53</strain>
    </source>
</reference>
<dbReference type="EMBL" id="JAXOTQ010000058">
    <property type="protein sequence ID" value="MDZ5494011.1"/>
    <property type="molecule type" value="Genomic_DNA"/>
</dbReference>
<protein>
    <submittedName>
        <fullName evidence="1">Uncharacterized protein</fullName>
    </submittedName>
</protein>
<proteinExistence type="predicted"/>